<feature type="domain" description="HTH cro/C1-type" evidence="1">
    <location>
        <begin position="22"/>
        <end position="76"/>
    </location>
</feature>
<dbReference type="Pfam" id="PF13560">
    <property type="entry name" value="HTH_31"/>
    <property type="match status" value="1"/>
</dbReference>
<dbReference type="RefSeq" id="WP_285449792.1">
    <property type="nucleotide sequence ID" value="NZ_CP127173.1"/>
</dbReference>
<dbReference type="Pfam" id="PF19054">
    <property type="entry name" value="DUF5753"/>
    <property type="match status" value="1"/>
</dbReference>
<sequence>MTTGPLEPELQAEQRATLAELLRELRRAAGLSGERLAVRCAMSQAKISRIETGKTLPSVVDVEQIVQALGVPVDDAERLLSLARVANVGYTSWRSSARAGSWHHQREIKALQEASTVVRQFLPAIPSGILQTRDYARHALASSVKGAPDRDVEKMLDVRMGWKSSLTGSGRTFLFVLTEQAVTWRRAPLEVMVGQLEHLAETAALDAVDLAILPRTAQVFAAPLNIFVVYDERLVTVELFSGGVAMRDPRDIDYHLELFDFFRSKALRGEEAVEFLRSAADDFRREL</sequence>
<organism evidence="2 3">
    <name type="scientific">Amycolatopsis nalaikhensis</name>
    <dbReference type="NCBI Taxonomy" id="715472"/>
    <lineage>
        <taxon>Bacteria</taxon>
        <taxon>Bacillati</taxon>
        <taxon>Actinomycetota</taxon>
        <taxon>Actinomycetes</taxon>
        <taxon>Pseudonocardiales</taxon>
        <taxon>Pseudonocardiaceae</taxon>
        <taxon>Amycolatopsis</taxon>
    </lineage>
</organism>
<evidence type="ECO:0000313" key="3">
    <source>
        <dbReference type="Proteomes" id="UP001227101"/>
    </source>
</evidence>
<accession>A0ABY8XAF8</accession>
<dbReference type="EMBL" id="CP127173">
    <property type="protein sequence ID" value="WIV53383.1"/>
    <property type="molecule type" value="Genomic_DNA"/>
</dbReference>
<dbReference type="InterPro" id="IPR001387">
    <property type="entry name" value="Cro/C1-type_HTH"/>
</dbReference>
<dbReference type="SMART" id="SM00530">
    <property type="entry name" value="HTH_XRE"/>
    <property type="match status" value="1"/>
</dbReference>
<protein>
    <submittedName>
        <fullName evidence="2">Helix-turn-helix transcriptional regulator</fullName>
    </submittedName>
</protein>
<dbReference type="SUPFAM" id="SSF47413">
    <property type="entry name" value="lambda repressor-like DNA-binding domains"/>
    <property type="match status" value="1"/>
</dbReference>
<dbReference type="Gene3D" id="1.10.260.40">
    <property type="entry name" value="lambda repressor-like DNA-binding domains"/>
    <property type="match status" value="1"/>
</dbReference>
<name>A0ABY8XAF8_9PSEU</name>
<reference evidence="2 3" key="1">
    <citation type="submission" date="2023-06" db="EMBL/GenBank/DDBJ databases">
        <authorList>
            <person name="Oyuntsetseg B."/>
            <person name="Kim S.B."/>
        </authorList>
    </citation>
    <scope>NUCLEOTIDE SEQUENCE [LARGE SCALE GENOMIC DNA]</scope>
    <source>
        <strain evidence="2 3">2-2</strain>
    </source>
</reference>
<evidence type="ECO:0000313" key="2">
    <source>
        <dbReference type="EMBL" id="WIV53383.1"/>
    </source>
</evidence>
<proteinExistence type="predicted"/>
<dbReference type="CDD" id="cd00093">
    <property type="entry name" value="HTH_XRE"/>
    <property type="match status" value="1"/>
</dbReference>
<keyword evidence="3" id="KW-1185">Reference proteome</keyword>
<evidence type="ECO:0000259" key="1">
    <source>
        <dbReference type="PROSITE" id="PS50943"/>
    </source>
</evidence>
<dbReference type="Proteomes" id="UP001227101">
    <property type="component" value="Chromosome"/>
</dbReference>
<dbReference type="PROSITE" id="PS50943">
    <property type="entry name" value="HTH_CROC1"/>
    <property type="match status" value="1"/>
</dbReference>
<dbReference type="InterPro" id="IPR010982">
    <property type="entry name" value="Lambda_DNA-bd_dom_sf"/>
</dbReference>
<gene>
    <name evidence="2" type="ORF">QP939_31340</name>
</gene>
<dbReference type="InterPro" id="IPR043917">
    <property type="entry name" value="DUF5753"/>
</dbReference>